<dbReference type="Proteomes" id="UP000292340">
    <property type="component" value="Unassembled WGS sequence"/>
</dbReference>
<proteinExistence type="predicted"/>
<dbReference type="AlphaFoldDB" id="A0AB37WI64"/>
<comment type="caution">
    <text evidence="2">The sequence shown here is derived from an EMBL/GenBank/DDBJ whole genome shotgun (WGS) entry which is preliminary data.</text>
</comment>
<reference evidence="2" key="2">
    <citation type="journal article" date="2019" name="bioRxiv">
        <title>Genomics, evolutionary history and diagnostics of the Alternaria alternata species group including apple and Asian pear pathotypes.</title>
        <authorList>
            <person name="Armitage A.D."/>
            <person name="Cockerton H.M."/>
            <person name="Sreenivasaprasad S."/>
            <person name="Woodhall J.W."/>
            <person name="Lane C.R."/>
            <person name="Harrison R.J."/>
            <person name="Clarkson J.P."/>
        </authorList>
    </citation>
    <scope>NUCLEOTIDE SEQUENCE</scope>
    <source>
        <strain evidence="2">FERA 1164</strain>
    </source>
</reference>
<organism evidence="2 3">
    <name type="scientific">Alternaria tenuissima</name>
    <dbReference type="NCBI Taxonomy" id="119927"/>
    <lineage>
        <taxon>Eukaryota</taxon>
        <taxon>Fungi</taxon>
        <taxon>Dikarya</taxon>
        <taxon>Ascomycota</taxon>
        <taxon>Pezizomycotina</taxon>
        <taxon>Dothideomycetes</taxon>
        <taxon>Pleosporomycetidae</taxon>
        <taxon>Pleosporales</taxon>
        <taxon>Pleosporineae</taxon>
        <taxon>Pleosporaceae</taxon>
        <taxon>Alternaria</taxon>
        <taxon>Alternaria sect. Alternaria</taxon>
        <taxon>Alternaria alternata complex</taxon>
    </lineage>
</organism>
<reference evidence="2" key="1">
    <citation type="submission" date="2017-10" db="EMBL/GenBank/DDBJ databases">
        <authorList>
            <person name="Armitage A.D."/>
            <person name="Barbara D.J."/>
            <person name="Woodhall J.W."/>
            <person name="Sreenivasaprasad S."/>
            <person name="Lane C.R."/>
            <person name="Clarkson J.P."/>
            <person name="Harrison R.J."/>
        </authorList>
    </citation>
    <scope>NUCLEOTIDE SEQUENCE</scope>
    <source>
        <strain evidence="2">FERA 1164</strain>
    </source>
</reference>
<protein>
    <submittedName>
        <fullName evidence="2">Uncharacterized protein</fullName>
    </submittedName>
</protein>
<accession>A0AB37WI64</accession>
<feature type="region of interest" description="Disordered" evidence="1">
    <location>
        <begin position="1"/>
        <end position="24"/>
    </location>
</feature>
<name>A0AB37WI64_9PLEO</name>
<dbReference type="EMBL" id="PDXB01000017">
    <property type="protein sequence ID" value="RYN26298.1"/>
    <property type="molecule type" value="Genomic_DNA"/>
</dbReference>
<evidence type="ECO:0000313" key="2">
    <source>
        <dbReference type="EMBL" id="RYN26298.1"/>
    </source>
</evidence>
<evidence type="ECO:0000256" key="1">
    <source>
        <dbReference type="SAM" id="MobiDB-lite"/>
    </source>
</evidence>
<gene>
    <name evidence="2" type="ORF">AA0115_g7220</name>
</gene>
<evidence type="ECO:0000313" key="3">
    <source>
        <dbReference type="Proteomes" id="UP000292340"/>
    </source>
</evidence>
<sequence>MVPSDLIFGPPGDRTAGLKPPRVPPRAITPVHGHHYQAKARLIFRHNDTLPDVEPYLRDKSTVDSNNTFGGRPSAYSGLTYRVHASMALPGLRHGHVSYRKDEHSALLTGATSSSFLEPAITRVPALTGSCGKAAISQVVYASSILSAMDHFQSVPPAGASLTEEITFPCIEITTQAAVPLTGTTFLFGPPAPPEPEPYPTGQTQ</sequence>